<evidence type="ECO:0000256" key="7">
    <source>
        <dbReference type="RuleBase" id="RU000454"/>
    </source>
</evidence>
<dbReference type="GO" id="GO:0006508">
    <property type="term" value="P:proteolysis"/>
    <property type="evidence" value="ECO:0007669"/>
    <property type="project" value="UniProtKB-KW"/>
</dbReference>
<evidence type="ECO:0000313" key="11">
    <source>
        <dbReference type="EMBL" id="ELQ42079.1"/>
    </source>
</evidence>
<dbReference type="SUPFAM" id="SSF50630">
    <property type="entry name" value="Acid proteases"/>
    <property type="match status" value="1"/>
</dbReference>
<dbReference type="PANTHER" id="PTHR47966:SF65">
    <property type="entry name" value="ASPARTIC-TYPE ENDOPEPTIDASE"/>
    <property type="match status" value="1"/>
</dbReference>
<dbReference type="InterPro" id="IPR033876">
    <property type="entry name" value="SAP-like"/>
</dbReference>
<proteinExistence type="inferred from homology"/>
<evidence type="ECO:0000256" key="8">
    <source>
        <dbReference type="SAM" id="MobiDB-lite"/>
    </source>
</evidence>
<protein>
    <submittedName>
        <fullName evidence="11">Candidapepsin-8</fullName>
    </submittedName>
</protein>
<reference evidence="11" key="1">
    <citation type="journal article" date="2012" name="PLoS Genet.">
        <title>Comparative analysis of the genomes of two field isolates of the rice blast fungus Magnaporthe oryzae.</title>
        <authorList>
            <person name="Xue M."/>
            <person name="Yang J."/>
            <person name="Li Z."/>
            <person name="Hu S."/>
            <person name="Yao N."/>
            <person name="Dean R.A."/>
            <person name="Zhao W."/>
            <person name="Shen M."/>
            <person name="Zhang H."/>
            <person name="Li C."/>
            <person name="Liu L."/>
            <person name="Cao L."/>
            <person name="Xu X."/>
            <person name="Xing Y."/>
            <person name="Hsiang T."/>
            <person name="Zhang Z."/>
            <person name="Xu J.R."/>
            <person name="Peng Y.L."/>
        </authorList>
    </citation>
    <scope>NUCLEOTIDE SEQUENCE</scope>
    <source>
        <strain evidence="11">Y34</strain>
    </source>
</reference>
<feature type="signal peptide" evidence="9">
    <location>
        <begin position="1"/>
        <end position="21"/>
    </location>
</feature>
<dbReference type="AlphaFoldDB" id="A0AA97PPF8"/>
<evidence type="ECO:0000256" key="5">
    <source>
        <dbReference type="ARBA" id="ARBA00022801"/>
    </source>
</evidence>
<keyword evidence="4 7" id="KW-0064">Aspartyl protease</keyword>
<keyword evidence="5 7" id="KW-0378">Hydrolase</keyword>
<evidence type="ECO:0000256" key="2">
    <source>
        <dbReference type="ARBA" id="ARBA00022670"/>
    </source>
</evidence>
<feature type="domain" description="Peptidase A1" evidence="10">
    <location>
        <begin position="72"/>
        <end position="403"/>
    </location>
</feature>
<evidence type="ECO:0000256" key="3">
    <source>
        <dbReference type="ARBA" id="ARBA00022729"/>
    </source>
</evidence>
<keyword evidence="2 7" id="KW-0645">Protease</keyword>
<dbReference type="InterPro" id="IPR001969">
    <property type="entry name" value="Aspartic_peptidase_AS"/>
</dbReference>
<dbReference type="CDD" id="cd05474">
    <property type="entry name" value="SAP_like"/>
    <property type="match status" value="1"/>
</dbReference>
<feature type="chain" id="PRO_5041695997" evidence="9">
    <location>
        <begin position="22"/>
        <end position="476"/>
    </location>
</feature>
<dbReference type="PRINTS" id="PR00792">
    <property type="entry name" value="PEPSIN"/>
</dbReference>
<keyword evidence="3 9" id="KW-0732">Signal</keyword>
<name>A0AA97PPF8_PYRO3</name>
<accession>A0AA97PPF8</accession>
<feature type="region of interest" description="Disordered" evidence="8">
    <location>
        <begin position="428"/>
        <end position="449"/>
    </location>
</feature>
<feature type="active site" evidence="6">
    <location>
        <position position="90"/>
    </location>
</feature>
<dbReference type="PANTHER" id="PTHR47966">
    <property type="entry name" value="BETA-SITE APP-CLEAVING ENZYME, ISOFORM A-RELATED"/>
    <property type="match status" value="1"/>
</dbReference>
<evidence type="ECO:0000256" key="1">
    <source>
        <dbReference type="ARBA" id="ARBA00007447"/>
    </source>
</evidence>
<dbReference type="Gene3D" id="2.40.70.10">
    <property type="entry name" value="Acid Proteases"/>
    <property type="match status" value="2"/>
</dbReference>
<evidence type="ECO:0000259" key="10">
    <source>
        <dbReference type="PROSITE" id="PS51767"/>
    </source>
</evidence>
<dbReference type="InterPro" id="IPR001461">
    <property type="entry name" value="Aspartic_peptidase_A1"/>
</dbReference>
<dbReference type="Pfam" id="PF00026">
    <property type="entry name" value="Asp"/>
    <property type="match status" value="1"/>
</dbReference>
<evidence type="ECO:0000256" key="4">
    <source>
        <dbReference type="ARBA" id="ARBA00022750"/>
    </source>
</evidence>
<organism evidence="11">
    <name type="scientific">Pyricularia oryzae (strain Y34)</name>
    <name type="common">Rice blast fungus</name>
    <name type="synonym">Magnaporthe oryzae</name>
    <dbReference type="NCBI Taxonomy" id="1143189"/>
    <lineage>
        <taxon>Eukaryota</taxon>
        <taxon>Fungi</taxon>
        <taxon>Dikarya</taxon>
        <taxon>Ascomycota</taxon>
        <taxon>Pezizomycotina</taxon>
        <taxon>Sordariomycetes</taxon>
        <taxon>Sordariomycetidae</taxon>
        <taxon>Magnaporthales</taxon>
        <taxon>Pyriculariaceae</taxon>
        <taxon>Pyricularia</taxon>
    </lineage>
</organism>
<dbReference type="EMBL" id="JH793149">
    <property type="protein sequence ID" value="ELQ42079.1"/>
    <property type="molecule type" value="Genomic_DNA"/>
</dbReference>
<sequence>MKNTALLVATAAASVAAVGIAEIPREQVSTSSQPSTSDPGFVSFPIYHRSVSKPILKRNTDVTIYNISSVSYLIQLSIGTPGQQVKVAIDTGSDELWVNPNCTAVKSQDQRAECIADGQYNPGQSSTSQVSTTSNNIPYGKGDVNITYYKDSISMSNSTDPSRPQIKGISLTNVIFGVATSSKDLNEGIMGLGYGDGVNLRYNNMVDSLFLQNVTKSRAFSVALGSAEASNSGVISFGGVDTKKFSGKLGQMPILGPQGKEEIRRYWVPMDSIAMSKNGGNKTYSGGNIPIVIDSGSTLSYLPSSVVTAMAMDANALWNSEGGVYFVKCDKMPADASFDFSFNNGSFRISVPWRNFFWNTGGNTCVLGAVPIKSGSVTALLGDSFMRSVYTVFDQTSNMVFMAPYANCGSNEQMIPASPSGAAANFTGECSPGQGLPDPTPQKNAAGKASGEPSKFEFWACAAVLVVGHLVFGMLL</sequence>
<feature type="active site" evidence="6">
    <location>
        <position position="294"/>
    </location>
</feature>
<comment type="similarity">
    <text evidence="1 7">Belongs to the peptidase A1 family.</text>
</comment>
<gene>
    <name evidence="11" type="ORF">OOU_Y34scaffold00233g5</name>
</gene>
<evidence type="ECO:0000256" key="6">
    <source>
        <dbReference type="PIRSR" id="PIRSR601461-1"/>
    </source>
</evidence>
<dbReference type="InterPro" id="IPR021109">
    <property type="entry name" value="Peptidase_aspartic_dom_sf"/>
</dbReference>
<dbReference type="PROSITE" id="PS00141">
    <property type="entry name" value="ASP_PROTEASE"/>
    <property type="match status" value="2"/>
</dbReference>
<evidence type="ECO:0000256" key="9">
    <source>
        <dbReference type="SAM" id="SignalP"/>
    </source>
</evidence>
<dbReference type="PROSITE" id="PS51767">
    <property type="entry name" value="PEPTIDASE_A1"/>
    <property type="match status" value="1"/>
</dbReference>
<dbReference type="GO" id="GO:0004190">
    <property type="term" value="F:aspartic-type endopeptidase activity"/>
    <property type="evidence" value="ECO:0007669"/>
    <property type="project" value="UniProtKB-KW"/>
</dbReference>
<dbReference type="InterPro" id="IPR033121">
    <property type="entry name" value="PEPTIDASE_A1"/>
</dbReference>
<dbReference type="Proteomes" id="UP000011086">
    <property type="component" value="Unassembled WGS sequence"/>
</dbReference>